<sequence length="518" mass="60357">MAGPSYSIVEYYPGISKDRCGYCNRRYISGMDAITMEVEDYQALLDRGWRRSGCYYYKPRMDQTCCPSYPINCEALNFKISKSQKKILKKMGKFLRNELHKDDMMDTREADRNNIDIENPRFHKHPRKTDASSINIKAIHDEVNVGSQLISSENEKESNSIIQQEPSQSIPQATSQSENTQTTSRSLESVEMNPNRTFCKKAKLIRIERKKAKLLTQGKSQEEIDAMFKKENKQQNQGKSVEELFDEVFSASNRLKVTLVRTWPMSSQYLSTEKKSHEVYKKYQRIIHGDPEAKLTLDRYKEFLVISHLQPWIPENGPPNGYGAFHQQYWLDDELIAVGVIDILPFCVSSVYFYYDPAYSFLSLGTFSSLHEVCLTRQLNKTAKDLQYYCMGFYINTCPKMRYKAKMKPSKLLCPETYKWFDAESCIKKLEKEIYCRFNDDIDAVDQDGIVDIKKVLILYKETIMPFRIYKERARLNGHPVSKEEEEHIKQYAILVGMKCAQRMLLLPYYLSLSISLS</sequence>
<dbReference type="Pfam" id="PF04376">
    <property type="entry name" value="ATE_N"/>
    <property type="match status" value="1"/>
</dbReference>
<evidence type="ECO:0000259" key="7">
    <source>
        <dbReference type="Pfam" id="PF04376"/>
    </source>
</evidence>
<accession>A0A154P502</accession>
<dbReference type="PANTHER" id="PTHR21367:SF1">
    <property type="entry name" value="ARGINYL-TRNA--PROTEIN TRANSFERASE 1"/>
    <property type="match status" value="1"/>
</dbReference>
<keyword evidence="3 5" id="KW-0833">Ubl conjugation pathway</keyword>
<feature type="region of interest" description="Disordered" evidence="6">
    <location>
        <begin position="149"/>
        <end position="191"/>
    </location>
</feature>
<feature type="region of interest" description="Disordered" evidence="6">
    <location>
        <begin position="111"/>
        <end position="135"/>
    </location>
</feature>
<gene>
    <name evidence="9" type="ORF">WN55_08204</name>
</gene>
<dbReference type="EMBL" id="KQ434819">
    <property type="protein sequence ID" value="KZC06967.1"/>
    <property type="molecule type" value="Genomic_DNA"/>
</dbReference>
<evidence type="ECO:0000313" key="9">
    <source>
        <dbReference type="EMBL" id="KZC06967.1"/>
    </source>
</evidence>
<name>A0A154P502_DUFNO</name>
<keyword evidence="2 5" id="KW-0808">Transferase</keyword>
<dbReference type="STRING" id="178035.A0A154P502"/>
<dbReference type="PANTHER" id="PTHR21367">
    <property type="entry name" value="ARGININE-TRNA-PROTEIN TRANSFERASE 1"/>
    <property type="match status" value="1"/>
</dbReference>
<organism evidence="9 10">
    <name type="scientific">Dufourea novaeangliae</name>
    <name type="common">Sweat bee</name>
    <dbReference type="NCBI Taxonomy" id="178035"/>
    <lineage>
        <taxon>Eukaryota</taxon>
        <taxon>Metazoa</taxon>
        <taxon>Ecdysozoa</taxon>
        <taxon>Arthropoda</taxon>
        <taxon>Hexapoda</taxon>
        <taxon>Insecta</taxon>
        <taxon>Pterygota</taxon>
        <taxon>Neoptera</taxon>
        <taxon>Endopterygota</taxon>
        <taxon>Hymenoptera</taxon>
        <taxon>Apocrita</taxon>
        <taxon>Aculeata</taxon>
        <taxon>Apoidea</taxon>
        <taxon>Anthophila</taxon>
        <taxon>Halictidae</taxon>
        <taxon>Rophitinae</taxon>
        <taxon>Dufourea</taxon>
    </lineage>
</organism>
<feature type="domain" description="N-end aminoacyl transferase N-terminal" evidence="7">
    <location>
        <begin position="19"/>
        <end position="86"/>
    </location>
</feature>
<keyword evidence="4 5" id="KW-0012">Acyltransferase</keyword>
<comment type="catalytic activity">
    <reaction evidence="5">
        <text>an N-terminal L-alpha-aminoacyl-[protein] + L-arginyl-tRNA(Arg) = an N-terminal L-arginyl-L-aminoacyl-[protein] + tRNA(Arg) + H(+)</text>
        <dbReference type="Rhea" id="RHEA:10208"/>
        <dbReference type="Rhea" id="RHEA-COMP:9658"/>
        <dbReference type="Rhea" id="RHEA-COMP:9673"/>
        <dbReference type="Rhea" id="RHEA-COMP:10636"/>
        <dbReference type="Rhea" id="RHEA-COMP:10638"/>
        <dbReference type="ChEBI" id="CHEBI:15378"/>
        <dbReference type="ChEBI" id="CHEBI:78442"/>
        <dbReference type="ChEBI" id="CHEBI:78513"/>
        <dbReference type="ChEBI" id="CHEBI:78597"/>
        <dbReference type="ChEBI" id="CHEBI:83562"/>
        <dbReference type="EC" id="2.3.2.8"/>
    </reaction>
</comment>
<evidence type="ECO:0000256" key="4">
    <source>
        <dbReference type="ARBA" id="ARBA00023315"/>
    </source>
</evidence>
<evidence type="ECO:0000256" key="6">
    <source>
        <dbReference type="SAM" id="MobiDB-lite"/>
    </source>
</evidence>
<comment type="similarity">
    <text evidence="1 5">Belongs to the R-transferase family.</text>
</comment>
<dbReference type="GO" id="GO:0004057">
    <property type="term" value="F:arginyl-tRNA--protein transferase activity"/>
    <property type="evidence" value="ECO:0007669"/>
    <property type="project" value="UniProtKB-EC"/>
</dbReference>
<evidence type="ECO:0000259" key="8">
    <source>
        <dbReference type="Pfam" id="PF04377"/>
    </source>
</evidence>
<feature type="compositionally biased region" description="Polar residues" evidence="6">
    <location>
        <begin position="173"/>
        <end position="191"/>
    </location>
</feature>
<protein>
    <recommendedName>
        <fullName evidence="5">Arginyl-tRNA--protein transferase 1</fullName>
        <shortName evidence="5">Arginyltransferase 1</shortName>
        <shortName evidence="5">R-transferase 1</shortName>
        <ecNumber evidence="5">2.3.2.8</ecNumber>
    </recommendedName>
    <alternativeName>
        <fullName evidence="5">Arginine-tRNA--protein transferase 1</fullName>
    </alternativeName>
</protein>
<proteinExistence type="inferred from homology"/>
<keyword evidence="10" id="KW-1185">Reference proteome</keyword>
<dbReference type="AlphaFoldDB" id="A0A154P502"/>
<evidence type="ECO:0000256" key="5">
    <source>
        <dbReference type="PIRNR" id="PIRNR037207"/>
    </source>
</evidence>
<dbReference type="InterPro" id="IPR007471">
    <property type="entry name" value="N-end_Aminoacyl_Trfase_N"/>
</dbReference>
<dbReference type="PIRSF" id="PIRSF037207">
    <property type="entry name" value="ATE1_euk"/>
    <property type="match status" value="1"/>
</dbReference>
<evidence type="ECO:0000313" key="10">
    <source>
        <dbReference type="Proteomes" id="UP000076502"/>
    </source>
</evidence>
<dbReference type="SUPFAM" id="SSF55729">
    <property type="entry name" value="Acyl-CoA N-acyltransferases (Nat)"/>
    <property type="match status" value="1"/>
</dbReference>
<evidence type="ECO:0000256" key="3">
    <source>
        <dbReference type="ARBA" id="ARBA00022786"/>
    </source>
</evidence>
<dbReference type="Proteomes" id="UP000076502">
    <property type="component" value="Unassembled WGS sequence"/>
</dbReference>
<dbReference type="EC" id="2.3.2.8" evidence="5"/>
<feature type="compositionally biased region" description="Low complexity" evidence="6">
    <location>
        <begin position="159"/>
        <end position="172"/>
    </location>
</feature>
<dbReference type="OrthoDB" id="74183at2759"/>
<evidence type="ECO:0000256" key="2">
    <source>
        <dbReference type="ARBA" id="ARBA00022679"/>
    </source>
</evidence>
<dbReference type="InterPro" id="IPR017137">
    <property type="entry name" value="Arg-tRNA-P_Trfase_1_euk"/>
</dbReference>
<comment type="function">
    <text evidence="5">Involved in the post-translational conjugation of arginine to the N-terminal aspartate or glutamate of a protein. This arginylation is required for degradation of the protein via the ubiquitin pathway.</text>
</comment>
<reference evidence="9 10" key="1">
    <citation type="submission" date="2015-07" db="EMBL/GenBank/DDBJ databases">
        <title>The genome of Dufourea novaeangliae.</title>
        <authorList>
            <person name="Pan H."/>
            <person name="Kapheim K."/>
        </authorList>
    </citation>
    <scope>NUCLEOTIDE SEQUENCE [LARGE SCALE GENOMIC DNA]</scope>
    <source>
        <strain evidence="9">0120121106</strain>
        <tissue evidence="9">Whole body</tissue>
    </source>
</reference>
<dbReference type="InterPro" id="IPR030700">
    <property type="entry name" value="N-end_Aminoacyl_Trfase"/>
</dbReference>
<feature type="domain" description="N-end rule aminoacyl transferase C-terminal" evidence="8">
    <location>
        <begin position="276"/>
        <end position="414"/>
    </location>
</feature>
<dbReference type="Pfam" id="PF04377">
    <property type="entry name" value="ATE_C"/>
    <property type="match status" value="1"/>
</dbReference>
<feature type="compositionally biased region" description="Basic and acidic residues" evidence="6">
    <location>
        <begin position="111"/>
        <end position="121"/>
    </location>
</feature>
<dbReference type="GO" id="GO:0005737">
    <property type="term" value="C:cytoplasm"/>
    <property type="evidence" value="ECO:0007669"/>
    <property type="project" value="TreeGrafter"/>
</dbReference>
<dbReference type="InterPro" id="IPR016181">
    <property type="entry name" value="Acyl_CoA_acyltransferase"/>
</dbReference>
<evidence type="ECO:0000256" key="1">
    <source>
        <dbReference type="ARBA" id="ARBA00009991"/>
    </source>
</evidence>
<dbReference type="InterPro" id="IPR007472">
    <property type="entry name" value="N-end_Aminoacyl_Trfase_C"/>
</dbReference>